<feature type="compositionally biased region" description="Low complexity" evidence="1">
    <location>
        <begin position="198"/>
        <end position="221"/>
    </location>
</feature>
<feature type="region of interest" description="Disordered" evidence="1">
    <location>
        <begin position="192"/>
        <end position="221"/>
    </location>
</feature>
<dbReference type="AlphaFoldDB" id="A0A3B0N9V1"/>
<protein>
    <submittedName>
        <fullName evidence="2">Uncharacterized protein</fullName>
    </submittedName>
</protein>
<evidence type="ECO:0000313" key="2">
    <source>
        <dbReference type="EMBL" id="SVP93131.1"/>
    </source>
</evidence>
<evidence type="ECO:0000256" key="1">
    <source>
        <dbReference type="SAM" id="MobiDB-lite"/>
    </source>
</evidence>
<dbReference type="EMBL" id="UIVT01000003">
    <property type="protein sequence ID" value="SVP93935.1"/>
    <property type="molecule type" value="Genomic_DNA"/>
</dbReference>
<evidence type="ECO:0000313" key="3">
    <source>
        <dbReference type="EMBL" id="SVP93935.1"/>
    </source>
</evidence>
<gene>
    <name evidence="3" type="ORF">TAT_000293000</name>
    <name evidence="2" type="ORF">TAV_000293100</name>
</gene>
<organism evidence="2">
    <name type="scientific">Theileria annulata</name>
    <dbReference type="NCBI Taxonomy" id="5874"/>
    <lineage>
        <taxon>Eukaryota</taxon>
        <taxon>Sar</taxon>
        <taxon>Alveolata</taxon>
        <taxon>Apicomplexa</taxon>
        <taxon>Aconoidasida</taxon>
        <taxon>Piroplasmida</taxon>
        <taxon>Theileriidae</taxon>
        <taxon>Theileria</taxon>
    </lineage>
</organism>
<dbReference type="EMBL" id="UIVS01000003">
    <property type="protein sequence ID" value="SVP93131.1"/>
    <property type="molecule type" value="Genomic_DNA"/>
</dbReference>
<proteinExistence type="predicted"/>
<reference evidence="2" key="1">
    <citation type="submission" date="2018-07" db="EMBL/GenBank/DDBJ databases">
        <authorList>
            <person name="Quirk P.G."/>
            <person name="Krulwich T.A."/>
        </authorList>
    </citation>
    <scope>NUCLEOTIDE SEQUENCE</scope>
    <source>
        <strain evidence="2">Anand</strain>
    </source>
</reference>
<name>A0A3B0N9V1_THEAN</name>
<dbReference type="VEuPathDB" id="PiroplasmaDB:TA18361"/>
<sequence length="312" mass="35953">MDIISMKVLNSIRLKERENELYRIIKSILKSEGFIERIYGPQLPSINSLYPNYTRDLYNITGVGFNTTNSTVTMDTECIEDTVDTTVDRSVGTTGVDTTDTTVDGMNNKLYWICEIREEINRPKSKIMTVDKKYHVWDREEDLMDIKNYYKEFYEFIVKPLQNINSENDLLNKYTKSLQFIKYSNTVSPVTVTGPTDSTNSTNSEGTTTKGTTNTTNNTNSTTKGVDVNGIGIEDNVVNIDEKKIYKNKIRIIKIYEFNKELLNKFNIKFKSNKFNESNKSMESLKAMNSMESLEDMEIKLPNEIYKNLFGN</sequence>
<accession>A0A3B0N9V1</accession>